<proteinExistence type="predicted"/>
<keyword evidence="3" id="KW-1185">Reference proteome</keyword>
<organism evidence="2 3">
    <name type="scientific">Senna tora</name>
    <dbReference type="NCBI Taxonomy" id="362788"/>
    <lineage>
        <taxon>Eukaryota</taxon>
        <taxon>Viridiplantae</taxon>
        <taxon>Streptophyta</taxon>
        <taxon>Embryophyta</taxon>
        <taxon>Tracheophyta</taxon>
        <taxon>Spermatophyta</taxon>
        <taxon>Magnoliopsida</taxon>
        <taxon>eudicotyledons</taxon>
        <taxon>Gunneridae</taxon>
        <taxon>Pentapetalae</taxon>
        <taxon>rosids</taxon>
        <taxon>fabids</taxon>
        <taxon>Fabales</taxon>
        <taxon>Fabaceae</taxon>
        <taxon>Caesalpinioideae</taxon>
        <taxon>Cassia clade</taxon>
        <taxon>Senna</taxon>
    </lineage>
</organism>
<protein>
    <submittedName>
        <fullName evidence="2">Putative transmembrane protein</fullName>
    </submittedName>
</protein>
<evidence type="ECO:0000313" key="2">
    <source>
        <dbReference type="EMBL" id="KAF7815917.1"/>
    </source>
</evidence>
<dbReference type="AlphaFoldDB" id="A0A834WB59"/>
<dbReference type="PANTHER" id="PTHR34115">
    <property type="entry name" value="PROTEIN, PUTATIVE-RELATED"/>
    <property type="match status" value="1"/>
</dbReference>
<keyword evidence="1" id="KW-0472">Membrane</keyword>
<dbReference type="Proteomes" id="UP000634136">
    <property type="component" value="Unassembled WGS sequence"/>
</dbReference>
<dbReference type="EMBL" id="JAAIUW010000009">
    <property type="protein sequence ID" value="KAF7815917.1"/>
    <property type="molecule type" value="Genomic_DNA"/>
</dbReference>
<feature type="transmembrane region" description="Helical" evidence="1">
    <location>
        <begin position="66"/>
        <end position="92"/>
    </location>
</feature>
<reference evidence="2" key="1">
    <citation type="submission" date="2020-09" db="EMBL/GenBank/DDBJ databases">
        <title>Genome-Enabled Discovery of Anthraquinone Biosynthesis in Senna tora.</title>
        <authorList>
            <person name="Kang S.-H."/>
            <person name="Pandey R.P."/>
            <person name="Lee C.-M."/>
            <person name="Sim J.-S."/>
            <person name="Jeong J.-T."/>
            <person name="Choi B.-S."/>
            <person name="Jung M."/>
            <person name="Ginzburg D."/>
            <person name="Zhao K."/>
            <person name="Won S.Y."/>
            <person name="Oh T.-J."/>
            <person name="Yu Y."/>
            <person name="Kim N.-H."/>
            <person name="Lee O.R."/>
            <person name="Lee T.-H."/>
            <person name="Bashyal P."/>
            <person name="Kim T.-S."/>
            <person name="Lee W.-H."/>
            <person name="Kawkins C."/>
            <person name="Kim C.-K."/>
            <person name="Kim J.S."/>
            <person name="Ahn B.O."/>
            <person name="Rhee S.Y."/>
            <person name="Sohng J.K."/>
        </authorList>
    </citation>
    <scope>NUCLEOTIDE SEQUENCE</scope>
    <source>
        <tissue evidence="2">Leaf</tissue>
    </source>
</reference>
<keyword evidence="1" id="KW-1133">Transmembrane helix</keyword>
<evidence type="ECO:0000313" key="3">
    <source>
        <dbReference type="Proteomes" id="UP000634136"/>
    </source>
</evidence>
<dbReference type="InterPro" id="IPR053258">
    <property type="entry name" value="Ca-permeable_cation_channel"/>
</dbReference>
<sequence>MGLVGIKYNASPTNPFDGHMDVLVMFLLTMFVYVIALTVTSTLIRSTSQQEEEDTNTNHSIIILKLICHVCGVVGHTHNVYGYLIGLLLTLLGIKFNSSSCTNNPFFDGDHMAIIMFFFLETVFVYVIALTVTSRLSSEDDTTINNVLKLICHVSGGIGCELLLFILVTPLYCFIINVVLGGILLLLLLICVYANSMSTEEQEIRETEMEDIQPAARGNIPIHNVNN</sequence>
<feature type="transmembrane region" description="Helical" evidence="1">
    <location>
        <begin position="146"/>
        <end position="168"/>
    </location>
</feature>
<evidence type="ECO:0000256" key="1">
    <source>
        <dbReference type="SAM" id="Phobius"/>
    </source>
</evidence>
<dbReference type="OrthoDB" id="1423242at2759"/>
<feature type="transmembrane region" description="Helical" evidence="1">
    <location>
        <begin position="112"/>
        <end position="134"/>
    </location>
</feature>
<keyword evidence="1 2" id="KW-0812">Transmembrane</keyword>
<dbReference type="PANTHER" id="PTHR34115:SF17">
    <property type="entry name" value="PROTEIN, PUTATIVE-RELATED"/>
    <property type="match status" value="1"/>
</dbReference>
<comment type="caution">
    <text evidence="2">The sequence shown here is derived from an EMBL/GenBank/DDBJ whole genome shotgun (WGS) entry which is preliminary data.</text>
</comment>
<feature type="transmembrane region" description="Helical" evidence="1">
    <location>
        <begin position="174"/>
        <end position="195"/>
    </location>
</feature>
<gene>
    <name evidence="2" type="ORF">G2W53_029886</name>
</gene>
<feature type="transmembrane region" description="Helical" evidence="1">
    <location>
        <begin position="22"/>
        <end position="45"/>
    </location>
</feature>
<name>A0A834WB59_9FABA</name>
<accession>A0A834WB59</accession>